<dbReference type="Gene3D" id="3.40.50.1860">
    <property type="match status" value="2"/>
</dbReference>
<dbReference type="Pfam" id="PF01177">
    <property type="entry name" value="Asp_Glu_race"/>
    <property type="match status" value="1"/>
</dbReference>
<keyword evidence="2" id="KW-1185">Reference proteome</keyword>
<dbReference type="InterPro" id="IPR001920">
    <property type="entry name" value="Asp/Glu_race"/>
</dbReference>
<comment type="caution">
    <text evidence="1">The sequence shown here is derived from an EMBL/GenBank/DDBJ whole genome shotgun (WGS) entry which is preliminary data.</text>
</comment>
<sequence>MDVLSVGIIRVFTTEDQQILHAHGNKIEKLYNINCVNRCIPDQPKGIYDDESEHKAIPKIIELAKEMEEQHAVDGIAISCAADPGLELVRQAVTIPVVGAGSCAAHMAKMVSRKIGVLTIANEVPAPMTEILGDSLVSWRKPEGVNNTADLLKEEAIEKSISSAEELIGDGAETIVFACTGYVTIGFGEILKDQLGIPVIDPVEAEGNILSFILRGG</sequence>
<name>A0A558AT49_9STAP</name>
<dbReference type="OrthoDB" id="9791723at2"/>
<reference evidence="1 2" key="1">
    <citation type="submission" date="2019-07" db="EMBL/GenBank/DDBJ databases">
        <title>Salinicoccus cyprini sp. nov., isolated from gastro-intestinal tract of mirror carp, Cyprinus carpio var. specularis, collected from Gobind Sagar Reservoir, Himachal Pradesh, India.</title>
        <authorList>
            <person name="Talwar C."/>
            <person name="Singh A.K."/>
            <person name="Lal R."/>
            <person name="Negi R.K."/>
        </authorList>
    </citation>
    <scope>NUCLEOTIDE SEQUENCE [LARGE SCALE GENOMIC DNA]</scope>
    <source>
        <strain evidence="1 2">CT19</strain>
    </source>
</reference>
<gene>
    <name evidence="1" type="ORF">FO441_10270</name>
</gene>
<dbReference type="AlphaFoldDB" id="A0A558AT49"/>
<evidence type="ECO:0000313" key="2">
    <source>
        <dbReference type="Proteomes" id="UP000315103"/>
    </source>
</evidence>
<organism evidence="1 2">
    <name type="scientific">Salinicoccus cyprini</name>
    <dbReference type="NCBI Taxonomy" id="2493691"/>
    <lineage>
        <taxon>Bacteria</taxon>
        <taxon>Bacillati</taxon>
        <taxon>Bacillota</taxon>
        <taxon>Bacilli</taxon>
        <taxon>Bacillales</taxon>
        <taxon>Staphylococcaceae</taxon>
        <taxon>Salinicoccus</taxon>
    </lineage>
</organism>
<dbReference type="InterPro" id="IPR015942">
    <property type="entry name" value="Asp/Glu/hydantoin_racemase"/>
</dbReference>
<protein>
    <submittedName>
        <fullName evidence="1">Hydantoin racemase</fullName>
    </submittedName>
</protein>
<proteinExistence type="predicted"/>
<accession>A0A558AT49</accession>
<dbReference type="Proteomes" id="UP000315103">
    <property type="component" value="Unassembled WGS sequence"/>
</dbReference>
<dbReference type="GO" id="GO:0047661">
    <property type="term" value="F:amino-acid racemase activity"/>
    <property type="evidence" value="ECO:0007669"/>
    <property type="project" value="InterPro"/>
</dbReference>
<evidence type="ECO:0000313" key="1">
    <source>
        <dbReference type="EMBL" id="TVT27442.1"/>
    </source>
</evidence>
<dbReference type="EMBL" id="VMSJ01000004">
    <property type="protein sequence ID" value="TVT27442.1"/>
    <property type="molecule type" value="Genomic_DNA"/>
</dbReference>